<dbReference type="KEGG" id="ccac:CcaHIS019_0211630"/>
<dbReference type="EMBL" id="AP028213">
    <property type="protein sequence ID" value="BEI89801.1"/>
    <property type="molecule type" value="Genomic_DNA"/>
</dbReference>
<dbReference type="Proteomes" id="UP001233271">
    <property type="component" value="Chromosome 2"/>
</dbReference>
<keyword evidence="2" id="KW-1185">Reference proteome</keyword>
<dbReference type="GeneID" id="85493672"/>
<protein>
    <submittedName>
        <fullName evidence="1">Uncharacterized protein</fullName>
    </submittedName>
</protein>
<evidence type="ECO:0000313" key="1">
    <source>
        <dbReference type="EMBL" id="BEI89801.1"/>
    </source>
</evidence>
<evidence type="ECO:0000313" key="2">
    <source>
        <dbReference type="Proteomes" id="UP001233271"/>
    </source>
</evidence>
<accession>A0AA48I2A3</accession>
<dbReference type="RefSeq" id="XP_060455067.1">
    <property type="nucleotide sequence ID" value="XM_060598255.1"/>
</dbReference>
<dbReference type="AlphaFoldDB" id="A0AA48I2A3"/>
<organism evidence="1 2">
    <name type="scientific">Cutaneotrichosporon cavernicola</name>
    <dbReference type="NCBI Taxonomy" id="279322"/>
    <lineage>
        <taxon>Eukaryota</taxon>
        <taxon>Fungi</taxon>
        <taxon>Dikarya</taxon>
        <taxon>Basidiomycota</taxon>
        <taxon>Agaricomycotina</taxon>
        <taxon>Tremellomycetes</taxon>
        <taxon>Trichosporonales</taxon>
        <taxon>Trichosporonaceae</taxon>
        <taxon>Cutaneotrichosporon</taxon>
    </lineage>
</organism>
<name>A0AA48I2A3_9TREE</name>
<sequence length="157" mass="17383">MSLLRLRLASPPNMDYLTVFATRSLVLFPRTTPSAPLFSSPRTLTPPPVEMPLYALLRDDTHCAWYLVDQLLEAPRAAASVARELEMEAEVLVWEQIDRAKMFGRALALLFGSSSNVSEDELCQLAAKHGLELAAPAGGLLLLVQRHYREDVPVILA</sequence>
<reference evidence="1" key="1">
    <citation type="journal article" date="2023" name="BMC Genomics">
        <title>Chromosome-level genome assemblies of Cutaneotrichosporon spp. (Trichosporonales, Basidiomycota) reveal imbalanced evolution between nucleotide sequences and chromosome synteny.</title>
        <authorList>
            <person name="Kobayashi Y."/>
            <person name="Kayamori A."/>
            <person name="Aoki K."/>
            <person name="Shiwa Y."/>
            <person name="Matsutani M."/>
            <person name="Fujita N."/>
            <person name="Sugita T."/>
            <person name="Iwasaki W."/>
            <person name="Tanaka N."/>
            <person name="Takashima M."/>
        </authorList>
    </citation>
    <scope>NUCLEOTIDE SEQUENCE</scope>
    <source>
        <strain evidence="1">HIS019</strain>
    </source>
</reference>
<gene>
    <name evidence="1" type="ORF">CcaverHIS019_0211630</name>
</gene>
<proteinExistence type="predicted"/>